<dbReference type="RefSeq" id="WP_172697639.1">
    <property type="nucleotide sequence ID" value="NZ_WKPR01000009.1"/>
</dbReference>
<reference evidence="1 2" key="1">
    <citation type="journal article" date="2019" name="Nat. Med.">
        <title>A library of human gut bacterial isolates paired with longitudinal multiomics data enables mechanistic microbiome research.</title>
        <authorList>
            <person name="Poyet M."/>
            <person name="Groussin M."/>
            <person name="Gibbons S.M."/>
            <person name="Avila-Pacheco J."/>
            <person name="Jiang X."/>
            <person name="Kearney S.M."/>
            <person name="Perrotta A.R."/>
            <person name="Berdy B."/>
            <person name="Zhao S."/>
            <person name="Lieberman T.D."/>
            <person name="Swanson P.K."/>
            <person name="Smith M."/>
            <person name="Roesemann S."/>
            <person name="Alexander J.E."/>
            <person name="Rich S.A."/>
            <person name="Livny J."/>
            <person name="Vlamakis H."/>
            <person name="Clish C."/>
            <person name="Bullock K."/>
            <person name="Deik A."/>
            <person name="Scott J."/>
            <person name="Pierce K.A."/>
            <person name="Xavier R.J."/>
            <person name="Alm E.J."/>
        </authorList>
    </citation>
    <scope>NUCLEOTIDE SEQUENCE [LARGE SCALE GENOMIC DNA]</scope>
    <source>
        <strain evidence="1 2">BIOML-A2</strain>
    </source>
</reference>
<evidence type="ECO:0000313" key="1">
    <source>
        <dbReference type="EMBL" id="MSB19906.1"/>
    </source>
</evidence>
<dbReference type="Proteomes" id="UP000434475">
    <property type="component" value="Unassembled WGS sequence"/>
</dbReference>
<name>A0A6I2R409_FLAPL</name>
<organism evidence="1 2">
    <name type="scientific">Flavonifractor plautii</name>
    <name type="common">Fusobacterium plautii</name>
    <dbReference type="NCBI Taxonomy" id="292800"/>
    <lineage>
        <taxon>Bacteria</taxon>
        <taxon>Bacillati</taxon>
        <taxon>Bacillota</taxon>
        <taxon>Clostridia</taxon>
        <taxon>Eubacteriales</taxon>
        <taxon>Oscillospiraceae</taxon>
        <taxon>Flavonifractor</taxon>
    </lineage>
</organism>
<proteinExistence type="predicted"/>
<protein>
    <submittedName>
        <fullName evidence="1">Uncharacterized protein</fullName>
    </submittedName>
</protein>
<evidence type="ECO:0000313" key="2">
    <source>
        <dbReference type="Proteomes" id="UP000434475"/>
    </source>
</evidence>
<comment type="caution">
    <text evidence="1">The sequence shown here is derived from an EMBL/GenBank/DDBJ whole genome shotgun (WGS) entry which is preliminary data.</text>
</comment>
<dbReference type="AlphaFoldDB" id="A0A6I2R409"/>
<accession>A0A6I2R409</accession>
<gene>
    <name evidence="1" type="ORF">GKE97_10270</name>
</gene>
<dbReference type="EMBL" id="WKPR01000009">
    <property type="protein sequence ID" value="MSB19906.1"/>
    <property type="molecule type" value="Genomic_DNA"/>
</dbReference>
<sequence>MLNLESVASAVALAQKYLEDMARNDKGPIRFHVRGYQEGGELFDRQLSANCPYTPPWGWPVLDLHASTAALSEVLESFYSPGMKTAILTAESPNRQMDVVCDFMDPHLEVPSRPRDDVDVQVQGLAEAVAEICAEELAPGECIAVVCPDTAAFSKKYNLSGHMMFAQDGSETILWTGSCARNGRDPQDVLAAAQREYAYTHRRGMALVVSGKIVDFGDGRVRLRNPHRLAVLDIG</sequence>